<dbReference type="GO" id="GO:0016810">
    <property type="term" value="F:hydrolase activity, acting on carbon-nitrogen (but not peptide) bonds"/>
    <property type="evidence" value="ECO:0007669"/>
    <property type="project" value="InterPro"/>
</dbReference>
<dbReference type="AlphaFoldDB" id="A0A2N0TQU8"/>
<dbReference type="InterPro" id="IPR006680">
    <property type="entry name" value="Amidohydro-rel"/>
</dbReference>
<accession>A0A2N0TQU8</accession>
<dbReference type="EMBL" id="LKTS01000044">
    <property type="protein sequence ID" value="PKD17112.1"/>
    <property type="molecule type" value="Genomic_DNA"/>
</dbReference>
<dbReference type="PANTHER" id="PTHR43794">
    <property type="entry name" value="AMINOHYDROLASE SSNA-RELATED"/>
    <property type="match status" value="1"/>
</dbReference>
<dbReference type="STRING" id="447422.SAMN05660903_01359"/>
<feature type="domain" description="Amidohydrolase-related" evidence="1">
    <location>
        <begin position="15"/>
        <end position="106"/>
    </location>
</feature>
<evidence type="ECO:0000313" key="3">
    <source>
        <dbReference type="Proteomes" id="UP000232673"/>
    </source>
</evidence>
<evidence type="ECO:0000259" key="1">
    <source>
        <dbReference type="Pfam" id="PF01979"/>
    </source>
</evidence>
<keyword evidence="3" id="KW-1185">Reference proteome</keyword>
<comment type="caution">
    <text evidence="2">The sequence shown here is derived from an EMBL/GenBank/DDBJ whole genome shotgun (WGS) entry which is preliminary data.</text>
</comment>
<evidence type="ECO:0000313" key="2">
    <source>
        <dbReference type="EMBL" id="PKD17112.1"/>
    </source>
</evidence>
<gene>
    <name evidence="2" type="ORF">APR41_06670</name>
</gene>
<reference evidence="2 3" key="1">
    <citation type="submission" date="2015-10" db="EMBL/GenBank/DDBJ databases">
        <title>Draft genome sequence of Salegentibacter salinarum KCTC 12975.</title>
        <authorList>
            <person name="Lin W."/>
            <person name="Zheng Q."/>
        </authorList>
    </citation>
    <scope>NUCLEOTIDE SEQUENCE [LARGE SCALE GENOMIC DNA]</scope>
    <source>
        <strain evidence="2 3">KCTC 12975</strain>
    </source>
</reference>
<dbReference type="Gene3D" id="3.20.20.140">
    <property type="entry name" value="Metal-dependent hydrolases"/>
    <property type="match status" value="1"/>
</dbReference>
<dbReference type="SUPFAM" id="SSF51338">
    <property type="entry name" value="Composite domain of metallo-dependent hydrolases"/>
    <property type="match status" value="1"/>
</dbReference>
<dbReference type="InterPro" id="IPR011059">
    <property type="entry name" value="Metal-dep_hydrolase_composite"/>
</dbReference>
<organism evidence="2 3">
    <name type="scientific">Salegentibacter salinarum</name>
    <dbReference type="NCBI Taxonomy" id="447422"/>
    <lineage>
        <taxon>Bacteria</taxon>
        <taxon>Pseudomonadati</taxon>
        <taxon>Bacteroidota</taxon>
        <taxon>Flavobacteriia</taxon>
        <taxon>Flavobacteriales</taxon>
        <taxon>Flavobacteriaceae</taxon>
        <taxon>Salegentibacter</taxon>
    </lineage>
</organism>
<proteinExistence type="predicted"/>
<dbReference type="PANTHER" id="PTHR43794:SF5">
    <property type="entry name" value="CHLOROHYDROLASE FAMILY PROTEIN"/>
    <property type="match status" value="1"/>
</dbReference>
<dbReference type="OrthoDB" id="9797498at2"/>
<dbReference type="InterPro" id="IPR050287">
    <property type="entry name" value="MTA/SAH_deaminase"/>
</dbReference>
<dbReference type="Pfam" id="PF01979">
    <property type="entry name" value="Amidohydro_1"/>
    <property type="match status" value="1"/>
</dbReference>
<protein>
    <recommendedName>
        <fullName evidence="1">Amidohydrolase-related domain-containing protein</fullName>
    </recommendedName>
</protein>
<dbReference type="Gene3D" id="2.30.40.10">
    <property type="entry name" value="Urease, subunit C, domain 1"/>
    <property type="match status" value="1"/>
</dbReference>
<dbReference type="Proteomes" id="UP000232673">
    <property type="component" value="Unassembled WGS sequence"/>
</dbReference>
<name>A0A2N0TQU8_9FLAO</name>
<sequence length="136" mass="14861">MDTTALTGNAHLLDTLKLLQNLANANAKDEFHMHPKELLKMATMNGAKNLGIEKETGSITPGKSADLVLLKKSDINFSTGNKPYHLVIEAALPDNINMVMAKGKILKYDGKLTGINASNLINQAKNRFAEMEKEIN</sequence>